<dbReference type="PANTHER" id="PTHR47481:SF41">
    <property type="entry name" value="COPIA-LIKE POLYPROTEIN_RETROTRANSPOSON"/>
    <property type="match status" value="1"/>
</dbReference>
<evidence type="ECO:0000313" key="2">
    <source>
        <dbReference type="EMBL" id="VFQ70733.1"/>
    </source>
</evidence>
<organism evidence="2 3">
    <name type="scientific">Cuscuta campestris</name>
    <dbReference type="NCBI Taxonomy" id="132261"/>
    <lineage>
        <taxon>Eukaryota</taxon>
        <taxon>Viridiplantae</taxon>
        <taxon>Streptophyta</taxon>
        <taxon>Embryophyta</taxon>
        <taxon>Tracheophyta</taxon>
        <taxon>Spermatophyta</taxon>
        <taxon>Magnoliopsida</taxon>
        <taxon>eudicotyledons</taxon>
        <taxon>Gunneridae</taxon>
        <taxon>Pentapetalae</taxon>
        <taxon>asterids</taxon>
        <taxon>lamiids</taxon>
        <taxon>Solanales</taxon>
        <taxon>Convolvulaceae</taxon>
        <taxon>Cuscuteae</taxon>
        <taxon>Cuscuta</taxon>
        <taxon>Cuscuta subgen. Grammica</taxon>
        <taxon>Cuscuta sect. Cleistogrammica</taxon>
    </lineage>
</organism>
<sequence>MSEKEAGSGKLPSSASTPHLAFTTISNVKLHVPVLLIFTEPNYKKWSRLFLLLVRRFSLGDFLTGKSAPSGADDADWYQLDALLQGWILSTINDEVSDLVISSTDSAAELWCSIHSLFHDNKPARAMQLEHQFRTTRKGSLSISAYCQTLKNIADWLDDVDAPVSEQQLVLQVLQGQPDDMRGQTSFLQFQNLPLTFLQTRSALLLLERQGADLDADPPTGTALLSASNHGAIHHNSAGGGRGSRSSSHGQHPHSSGNGRGRGSHRNRGRGLPSLLFSDFKHSLGIRPSPVT</sequence>
<evidence type="ECO:0000256" key="1">
    <source>
        <dbReference type="SAM" id="MobiDB-lite"/>
    </source>
</evidence>
<gene>
    <name evidence="2" type="ORF">CCAM_LOCUS12509</name>
</gene>
<feature type="region of interest" description="Disordered" evidence="1">
    <location>
        <begin position="231"/>
        <end position="275"/>
    </location>
</feature>
<protein>
    <recommendedName>
        <fullName evidence="4">Retrotransposon Copia-like N-terminal domain-containing protein</fullName>
    </recommendedName>
</protein>
<accession>A0A484L336</accession>
<name>A0A484L336_9ASTE</name>
<dbReference type="EMBL" id="OOIL02000934">
    <property type="protein sequence ID" value="VFQ70733.1"/>
    <property type="molecule type" value="Genomic_DNA"/>
</dbReference>
<evidence type="ECO:0008006" key="4">
    <source>
        <dbReference type="Google" id="ProtNLM"/>
    </source>
</evidence>
<proteinExistence type="predicted"/>
<dbReference type="OrthoDB" id="97058at2759"/>
<dbReference type="Proteomes" id="UP000595140">
    <property type="component" value="Unassembled WGS sequence"/>
</dbReference>
<dbReference type="PANTHER" id="PTHR47481">
    <property type="match status" value="1"/>
</dbReference>
<keyword evidence="3" id="KW-1185">Reference proteome</keyword>
<dbReference type="AlphaFoldDB" id="A0A484L336"/>
<dbReference type="Pfam" id="PF14223">
    <property type="entry name" value="Retrotran_gag_2"/>
    <property type="match status" value="1"/>
</dbReference>
<feature type="compositionally biased region" description="Low complexity" evidence="1">
    <location>
        <begin position="244"/>
        <end position="257"/>
    </location>
</feature>
<evidence type="ECO:0000313" key="3">
    <source>
        <dbReference type="Proteomes" id="UP000595140"/>
    </source>
</evidence>
<reference evidence="2 3" key="1">
    <citation type="submission" date="2018-04" db="EMBL/GenBank/DDBJ databases">
        <authorList>
            <person name="Vogel A."/>
        </authorList>
    </citation>
    <scope>NUCLEOTIDE SEQUENCE [LARGE SCALE GENOMIC DNA]</scope>
</reference>